<evidence type="ECO:0000313" key="1">
    <source>
        <dbReference type="EMBL" id="MEQ2225062.1"/>
    </source>
</evidence>
<name>A0ABV0SWT0_9TELE</name>
<reference evidence="1 2" key="1">
    <citation type="submission" date="2021-06" db="EMBL/GenBank/DDBJ databases">
        <authorList>
            <person name="Palmer J.M."/>
        </authorList>
    </citation>
    <scope>NUCLEOTIDE SEQUENCE [LARGE SCALE GENOMIC DNA]</scope>
    <source>
        <strain evidence="2">if_2019</strain>
        <tissue evidence="1">Muscle</tissue>
    </source>
</reference>
<gene>
    <name evidence="1" type="ORF">ILYODFUR_013621</name>
</gene>
<comment type="caution">
    <text evidence="1">The sequence shown here is derived from an EMBL/GenBank/DDBJ whole genome shotgun (WGS) entry which is preliminary data.</text>
</comment>
<dbReference type="Proteomes" id="UP001482620">
    <property type="component" value="Unassembled WGS sequence"/>
</dbReference>
<proteinExistence type="predicted"/>
<sequence length="124" mass="14039">MLAKYKNLKMLDKVLPPFDSLQNHHAAEHKKKNPTAYCAELHRSKLCHTLSWVLTAVSLPDPRQIHLLFKVVPHTGLSPSACFKDLLLKGPAVQKKNPWSAPPLNVVLDICRQRIHHASEDEIN</sequence>
<dbReference type="EMBL" id="JAHRIQ010012700">
    <property type="protein sequence ID" value="MEQ2225062.1"/>
    <property type="molecule type" value="Genomic_DNA"/>
</dbReference>
<organism evidence="1 2">
    <name type="scientific">Ilyodon furcidens</name>
    <name type="common">goldbreast splitfin</name>
    <dbReference type="NCBI Taxonomy" id="33524"/>
    <lineage>
        <taxon>Eukaryota</taxon>
        <taxon>Metazoa</taxon>
        <taxon>Chordata</taxon>
        <taxon>Craniata</taxon>
        <taxon>Vertebrata</taxon>
        <taxon>Euteleostomi</taxon>
        <taxon>Actinopterygii</taxon>
        <taxon>Neopterygii</taxon>
        <taxon>Teleostei</taxon>
        <taxon>Neoteleostei</taxon>
        <taxon>Acanthomorphata</taxon>
        <taxon>Ovalentaria</taxon>
        <taxon>Atherinomorphae</taxon>
        <taxon>Cyprinodontiformes</taxon>
        <taxon>Goodeidae</taxon>
        <taxon>Ilyodon</taxon>
    </lineage>
</organism>
<keyword evidence="2" id="KW-1185">Reference proteome</keyword>
<accession>A0ABV0SWT0</accession>
<protein>
    <submittedName>
        <fullName evidence="1">Uncharacterized protein</fullName>
    </submittedName>
</protein>
<evidence type="ECO:0000313" key="2">
    <source>
        <dbReference type="Proteomes" id="UP001482620"/>
    </source>
</evidence>